<sequence>MKNVFVLGSINIDLVFSVDSIPRQGETIEGHGFFMAPGGKGANQAVACAKQGLSTWMLGSIGNDALSSRALTSLQEAGVFCEGINVRPDEHTGVAGIILEKSDNRIIINGGANSSQNIEQITHIIQKNATEEDILLCQLEIPMDVIERVCIIAKKLGMQVIVNAAPAKKLPPSLMQVIDVLIVNEIELKMLSEKPTTSKQEIDRAIEELLTIVPAILVTRGAEGCIYHDQQNRYEQPAYNVAVVDTTAAGDTFIGGYIAQIVKQQTIQQALQYASACAALSIQSYGAQPSIPTKQAVHEFLQKDVT</sequence>
<evidence type="ECO:0000313" key="14">
    <source>
        <dbReference type="EMBL" id="QMS84255.1"/>
    </source>
</evidence>
<feature type="binding site" evidence="12">
    <location>
        <begin position="250"/>
        <end position="251"/>
    </location>
    <ligand>
        <name>ATP</name>
        <dbReference type="ChEBI" id="CHEBI:30616"/>
    </ligand>
</feature>
<dbReference type="EMBL" id="CP048914">
    <property type="protein sequence ID" value="QMS84255.1"/>
    <property type="molecule type" value="Genomic_DNA"/>
</dbReference>
<feature type="binding site" evidence="12">
    <location>
        <begin position="39"/>
        <end position="43"/>
    </location>
    <ligand>
        <name>substrate</name>
    </ligand>
</feature>
<feature type="binding site" evidence="12">
    <location>
        <position position="184"/>
    </location>
    <ligand>
        <name>ATP</name>
        <dbReference type="ChEBI" id="CHEBI:30616"/>
    </ligand>
</feature>
<evidence type="ECO:0000256" key="1">
    <source>
        <dbReference type="ARBA" id="ARBA00005380"/>
    </source>
</evidence>
<keyword evidence="5 12" id="KW-0479">Metal-binding</keyword>
<dbReference type="GO" id="GO:0005737">
    <property type="term" value="C:cytoplasm"/>
    <property type="evidence" value="ECO:0007669"/>
    <property type="project" value="UniProtKB-SubCell"/>
</dbReference>
<dbReference type="PRINTS" id="PR00990">
    <property type="entry name" value="RIBOKINASE"/>
</dbReference>
<dbReference type="KEGG" id="xcl:G4Z02_00370"/>
<reference evidence="14 15" key="1">
    <citation type="submission" date="2020-02" db="EMBL/GenBank/DDBJ databases">
        <authorList>
            <person name="Zheng R.K."/>
            <person name="Sun C.M."/>
        </authorList>
    </citation>
    <scope>NUCLEOTIDE SEQUENCE [LARGE SCALE GENOMIC DNA]</scope>
    <source>
        <strain evidence="15">zrk13</strain>
    </source>
</reference>
<feature type="active site" description="Proton acceptor" evidence="12">
    <location>
        <position position="251"/>
    </location>
</feature>
<keyword evidence="6 12" id="KW-0547">Nucleotide-binding</keyword>
<dbReference type="GO" id="GO:0019303">
    <property type="term" value="P:D-ribose catabolic process"/>
    <property type="evidence" value="ECO:0007669"/>
    <property type="project" value="UniProtKB-UniRule"/>
</dbReference>
<dbReference type="Proteomes" id="UP000514720">
    <property type="component" value="Chromosome"/>
</dbReference>
<comment type="function">
    <text evidence="12">Catalyzes the phosphorylation of ribose at O-5 in a reaction requiring ATP and magnesium. The resulting D-ribose-5-phosphate can then be used either for sythesis of nucleotides, histidine, and tryptophan, or as a component of the pentose phosphate pathway.</text>
</comment>
<feature type="binding site" evidence="12">
    <location>
        <position position="290"/>
    </location>
    <ligand>
        <name>K(+)</name>
        <dbReference type="ChEBI" id="CHEBI:29103"/>
    </ligand>
</feature>
<gene>
    <name evidence="12" type="primary">rbsK</name>
    <name evidence="14" type="ORF">G4Z02_00370</name>
</gene>
<evidence type="ECO:0000256" key="8">
    <source>
        <dbReference type="ARBA" id="ARBA00022840"/>
    </source>
</evidence>
<organism evidence="14 15">
    <name type="scientific">Candidatus Xianfuyuplasma coldseepsis</name>
    <dbReference type="NCBI Taxonomy" id="2782163"/>
    <lineage>
        <taxon>Bacteria</taxon>
        <taxon>Bacillati</taxon>
        <taxon>Mycoplasmatota</taxon>
        <taxon>Mollicutes</taxon>
        <taxon>Candidatus Izemoplasmatales</taxon>
        <taxon>Candidatus Izemoplasmataceae</taxon>
        <taxon>Candidatus Xianfuyuplasma</taxon>
    </lineage>
</organism>
<evidence type="ECO:0000256" key="11">
    <source>
        <dbReference type="ARBA" id="ARBA00023277"/>
    </source>
</evidence>
<dbReference type="HAMAP" id="MF_01987">
    <property type="entry name" value="Ribokinase"/>
    <property type="match status" value="1"/>
</dbReference>
<feature type="binding site" evidence="12">
    <location>
        <position position="247"/>
    </location>
    <ligand>
        <name>K(+)</name>
        <dbReference type="ChEBI" id="CHEBI:29103"/>
    </ligand>
</feature>
<dbReference type="PANTHER" id="PTHR10584">
    <property type="entry name" value="SUGAR KINASE"/>
    <property type="match status" value="1"/>
</dbReference>
<keyword evidence="4 12" id="KW-0808">Transferase</keyword>
<comment type="subcellular location">
    <subcellularLocation>
        <location evidence="12">Cytoplasm</location>
    </subcellularLocation>
</comment>
<protein>
    <recommendedName>
        <fullName evidence="3 12">Ribokinase</fullName>
        <shortName evidence="12">RK</shortName>
        <ecNumber evidence="2 12">2.7.1.15</ecNumber>
    </recommendedName>
</protein>
<evidence type="ECO:0000256" key="3">
    <source>
        <dbReference type="ARBA" id="ARBA00016943"/>
    </source>
</evidence>
<dbReference type="InterPro" id="IPR011611">
    <property type="entry name" value="PfkB_dom"/>
</dbReference>
<dbReference type="GO" id="GO:0004747">
    <property type="term" value="F:ribokinase activity"/>
    <property type="evidence" value="ECO:0007669"/>
    <property type="project" value="UniProtKB-UniRule"/>
</dbReference>
<keyword evidence="8 12" id="KW-0067">ATP-binding</keyword>
<dbReference type="PROSITE" id="PS00583">
    <property type="entry name" value="PFKB_KINASES_1"/>
    <property type="match status" value="1"/>
</dbReference>
<evidence type="ECO:0000256" key="7">
    <source>
        <dbReference type="ARBA" id="ARBA00022777"/>
    </source>
</evidence>
<comment type="pathway">
    <text evidence="12">Carbohydrate metabolism; D-ribose degradation; D-ribose 5-phosphate from beta-D-ribopyranose: step 2/2.</text>
</comment>
<keyword evidence="9 12" id="KW-0460">Magnesium</keyword>
<evidence type="ECO:0000256" key="5">
    <source>
        <dbReference type="ARBA" id="ARBA00022723"/>
    </source>
</evidence>
<dbReference type="Pfam" id="PF00294">
    <property type="entry name" value="PfkB"/>
    <property type="match status" value="1"/>
</dbReference>
<evidence type="ECO:0000256" key="4">
    <source>
        <dbReference type="ARBA" id="ARBA00022679"/>
    </source>
</evidence>
<dbReference type="InterPro" id="IPR029056">
    <property type="entry name" value="Ribokinase-like"/>
</dbReference>
<dbReference type="Gene3D" id="3.40.1190.20">
    <property type="match status" value="1"/>
</dbReference>
<feature type="binding site" evidence="12">
    <location>
        <position position="284"/>
    </location>
    <ligand>
        <name>K(+)</name>
        <dbReference type="ChEBI" id="CHEBI:29103"/>
    </ligand>
</feature>
<keyword evidence="7 12" id="KW-0418">Kinase</keyword>
<evidence type="ECO:0000256" key="12">
    <source>
        <dbReference type="HAMAP-Rule" id="MF_01987"/>
    </source>
</evidence>
<dbReference type="PROSITE" id="PS00584">
    <property type="entry name" value="PFKB_KINASES_2"/>
    <property type="match status" value="1"/>
</dbReference>
<feature type="domain" description="Carbohydrate kinase PfkB" evidence="13">
    <location>
        <begin position="1"/>
        <end position="293"/>
    </location>
</feature>
<keyword evidence="12" id="KW-0963">Cytoplasm</keyword>
<feature type="binding site" evidence="12">
    <location>
        <position position="286"/>
    </location>
    <ligand>
        <name>K(+)</name>
        <dbReference type="ChEBI" id="CHEBI:29103"/>
    </ligand>
</feature>
<keyword evidence="11 12" id="KW-0119">Carbohydrate metabolism</keyword>
<dbReference type="SUPFAM" id="SSF53613">
    <property type="entry name" value="Ribokinase-like"/>
    <property type="match status" value="1"/>
</dbReference>
<comment type="cofactor">
    <cofactor evidence="12">
        <name>Mg(2+)</name>
        <dbReference type="ChEBI" id="CHEBI:18420"/>
    </cofactor>
    <text evidence="12">Requires a divalent cation, most likely magnesium in vivo, as an electrophilic catalyst to aid phosphoryl group transfer. It is the chelate of the metal and the nucleotide that is the actual substrate.</text>
</comment>
<evidence type="ECO:0000256" key="9">
    <source>
        <dbReference type="ARBA" id="ARBA00022842"/>
    </source>
</evidence>
<feature type="binding site" evidence="12">
    <location>
        <position position="281"/>
    </location>
    <ligand>
        <name>K(+)</name>
        <dbReference type="ChEBI" id="CHEBI:29103"/>
    </ligand>
</feature>
<feature type="binding site" evidence="12">
    <location>
        <begin position="11"/>
        <end position="13"/>
    </location>
    <ligand>
        <name>substrate</name>
    </ligand>
</feature>
<evidence type="ECO:0000256" key="10">
    <source>
        <dbReference type="ARBA" id="ARBA00022958"/>
    </source>
</evidence>
<keyword evidence="10 12" id="KW-0630">Potassium</keyword>
<comment type="similarity">
    <text evidence="1">Belongs to the carbohydrate kinase pfkB family.</text>
</comment>
<comment type="catalytic activity">
    <reaction evidence="12">
        <text>D-ribose + ATP = D-ribose 5-phosphate + ADP + H(+)</text>
        <dbReference type="Rhea" id="RHEA:13697"/>
        <dbReference type="ChEBI" id="CHEBI:15378"/>
        <dbReference type="ChEBI" id="CHEBI:30616"/>
        <dbReference type="ChEBI" id="CHEBI:47013"/>
        <dbReference type="ChEBI" id="CHEBI:78346"/>
        <dbReference type="ChEBI" id="CHEBI:456216"/>
        <dbReference type="EC" id="2.7.1.15"/>
    </reaction>
</comment>
<feature type="binding site" evidence="12">
    <location>
        <position position="140"/>
    </location>
    <ligand>
        <name>substrate</name>
    </ligand>
</feature>
<dbReference type="InterPro" id="IPR002173">
    <property type="entry name" value="Carboh/pur_kinase_PfkB_CS"/>
</dbReference>
<name>A0A7L7KNZ6_9MOLU</name>
<comment type="similarity">
    <text evidence="12">Belongs to the carbohydrate kinase PfkB family. Ribokinase subfamily.</text>
</comment>
<dbReference type="GO" id="GO:0005524">
    <property type="term" value="F:ATP binding"/>
    <property type="evidence" value="ECO:0007669"/>
    <property type="project" value="UniProtKB-UniRule"/>
</dbReference>
<dbReference type="AlphaFoldDB" id="A0A7L7KNZ6"/>
<comment type="caution">
    <text evidence="12">Lacks conserved residue(s) required for the propagation of feature annotation.</text>
</comment>
<comment type="subunit">
    <text evidence="12">Homodimer.</text>
</comment>
<dbReference type="EC" id="2.7.1.15" evidence="2 12"/>
<dbReference type="InterPro" id="IPR011877">
    <property type="entry name" value="Ribokinase"/>
</dbReference>
<evidence type="ECO:0000259" key="13">
    <source>
        <dbReference type="Pfam" id="PF00294"/>
    </source>
</evidence>
<accession>A0A7L7KNZ6</accession>
<dbReference type="GO" id="GO:0046872">
    <property type="term" value="F:metal ion binding"/>
    <property type="evidence" value="ECO:0007669"/>
    <property type="project" value="UniProtKB-KW"/>
</dbReference>
<evidence type="ECO:0000313" key="15">
    <source>
        <dbReference type="Proteomes" id="UP000514720"/>
    </source>
</evidence>
<feature type="binding site" evidence="12">
    <location>
        <position position="245"/>
    </location>
    <ligand>
        <name>K(+)</name>
        <dbReference type="ChEBI" id="CHEBI:29103"/>
    </ligand>
</feature>
<dbReference type="CDD" id="cd01174">
    <property type="entry name" value="ribokinase"/>
    <property type="match status" value="1"/>
</dbReference>
<dbReference type="RefSeq" id="WP_258877864.1">
    <property type="nucleotide sequence ID" value="NZ_CP048914.1"/>
</dbReference>
<dbReference type="InterPro" id="IPR002139">
    <property type="entry name" value="Ribo/fructo_kinase"/>
</dbReference>
<feature type="binding site" evidence="12">
    <location>
        <begin position="219"/>
        <end position="224"/>
    </location>
    <ligand>
        <name>ATP</name>
        <dbReference type="ChEBI" id="CHEBI:30616"/>
    </ligand>
</feature>
<feature type="binding site" evidence="12">
    <location>
        <position position="251"/>
    </location>
    <ligand>
        <name>substrate</name>
    </ligand>
</feature>
<comment type="activity regulation">
    <text evidence="12">Activated by a monovalent cation that binds near, but not in, the active site. The most likely occupant of the site in vivo is potassium. Ion binding induces a conformational change that may alter substrate affinity.</text>
</comment>
<dbReference type="UniPathway" id="UPA00916">
    <property type="reaction ID" value="UER00889"/>
</dbReference>
<keyword evidence="15" id="KW-1185">Reference proteome</keyword>
<evidence type="ECO:0000256" key="2">
    <source>
        <dbReference type="ARBA" id="ARBA00012035"/>
    </source>
</evidence>
<dbReference type="PANTHER" id="PTHR10584:SF166">
    <property type="entry name" value="RIBOKINASE"/>
    <property type="match status" value="1"/>
</dbReference>
<proteinExistence type="inferred from homology"/>
<evidence type="ECO:0000256" key="6">
    <source>
        <dbReference type="ARBA" id="ARBA00022741"/>
    </source>
</evidence>